<reference evidence="4 5" key="1">
    <citation type="submission" date="2019-07" db="EMBL/GenBank/DDBJ databases">
        <title>Cryptosporangium phraense sp. nov., isolated from plant litter.</title>
        <authorList>
            <person name="Suriyachadkun C."/>
        </authorList>
    </citation>
    <scope>NUCLEOTIDE SEQUENCE [LARGE SCALE GENOMIC DNA]</scope>
    <source>
        <strain evidence="4 5">A-T 5661</strain>
    </source>
</reference>
<evidence type="ECO:0000259" key="2">
    <source>
        <dbReference type="Pfam" id="PF01609"/>
    </source>
</evidence>
<evidence type="ECO:0000256" key="1">
    <source>
        <dbReference type="SAM" id="Phobius"/>
    </source>
</evidence>
<gene>
    <name evidence="4" type="ORF">FL583_15875</name>
</gene>
<keyword evidence="1" id="KW-1133">Transmembrane helix</keyword>
<dbReference type="Pfam" id="PF01609">
    <property type="entry name" value="DDE_Tnp_1"/>
    <property type="match status" value="1"/>
</dbReference>
<name>A0A545AS21_9ACTN</name>
<feature type="domain" description="Transposase IS4 N-terminal" evidence="3">
    <location>
        <begin position="15"/>
        <end position="107"/>
    </location>
</feature>
<dbReference type="PANTHER" id="PTHR37529">
    <property type="entry name" value="TRANSPOSASE INSG FOR INSERTION SEQUENCE ELEMENT IS4-RELATED"/>
    <property type="match status" value="1"/>
</dbReference>
<accession>A0A545AS21</accession>
<dbReference type="InterPro" id="IPR012337">
    <property type="entry name" value="RNaseH-like_sf"/>
</dbReference>
<protein>
    <submittedName>
        <fullName evidence="4">IS4 family transposase</fullName>
    </submittedName>
</protein>
<dbReference type="GO" id="GO:0003677">
    <property type="term" value="F:DNA binding"/>
    <property type="evidence" value="ECO:0007669"/>
    <property type="project" value="InterPro"/>
</dbReference>
<sequence>MTRSVGAAPDRFAAGHLGELTQQVPFEMVDEVLAETGAVQARVRNLPARVVVYLLLAGCLFTGIGYRQVWARLIAGLEGLPVPIPTASALTQARTRLGAGPLRRLFEVLAGPAATGRVPGTRWRGLLLCAIDGTLLSVPDSPANLGVYRKQAGGPCGGGSYPTLRLVTLLACGTRTVISAVFGPASTGETRYAPGLFAALRPGMLVLADRNFTAGGLITAINSTGAQVLFRARTGRGGPALPALARNPDGSFRSVFGGVAVRVIDARISVRTTAGSRTQTYRLLTTLLDTSRYPAAELIGLYHQRWEIETAYLELKSGLLGGRVLRARTPAGVEQEVWALLICYQAIRTAMTDATNSVPDLDPDRAGFTTALHAARDQVIHAAGVIADTTIDLVGAIGRAILADLLPDRRPRTNARTVKRAISKYNARGPHIDRRTYPTTVTIDVLTGTDKPDQPLTTRHWR</sequence>
<dbReference type="GO" id="GO:0004803">
    <property type="term" value="F:transposase activity"/>
    <property type="evidence" value="ECO:0007669"/>
    <property type="project" value="InterPro"/>
</dbReference>
<dbReference type="PANTHER" id="PTHR37529:SF1">
    <property type="entry name" value="TRANSPOSASE INSG FOR INSERTION SEQUENCE ELEMENT IS4-RELATED"/>
    <property type="match status" value="1"/>
</dbReference>
<dbReference type="OrthoDB" id="477305at2"/>
<evidence type="ECO:0000313" key="4">
    <source>
        <dbReference type="EMBL" id="TQS44114.1"/>
    </source>
</evidence>
<keyword evidence="1" id="KW-0472">Membrane</keyword>
<dbReference type="Pfam" id="PF13006">
    <property type="entry name" value="Nterm_IS4"/>
    <property type="match status" value="1"/>
</dbReference>
<evidence type="ECO:0000259" key="3">
    <source>
        <dbReference type="Pfam" id="PF13006"/>
    </source>
</evidence>
<dbReference type="SUPFAM" id="SSF53098">
    <property type="entry name" value="Ribonuclease H-like"/>
    <property type="match status" value="1"/>
</dbReference>
<feature type="domain" description="Transposase IS4-like" evidence="2">
    <location>
        <begin position="127"/>
        <end position="344"/>
    </location>
</feature>
<dbReference type="InterPro" id="IPR002559">
    <property type="entry name" value="Transposase_11"/>
</dbReference>
<dbReference type="Gene3D" id="3.90.350.10">
    <property type="entry name" value="Transposase Inhibitor Protein From Tn5, Chain A, domain 1"/>
    <property type="match status" value="1"/>
</dbReference>
<evidence type="ECO:0000313" key="5">
    <source>
        <dbReference type="Proteomes" id="UP000317982"/>
    </source>
</evidence>
<organism evidence="4 5">
    <name type="scientific">Cryptosporangium phraense</name>
    <dbReference type="NCBI Taxonomy" id="2593070"/>
    <lineage>
        <taxon>Bacteria</taxon>
        <taxon>Bacillati</taxon>
        <taxon>Actinomycetota</taxon>
        <taxon>Actinomycetes</taxon>
        <taxon>Cryptosporangiales</taxon>
        <taxon>Cryptosporangiaceae</taxon>
        <taxon>Cryptosporangium</taxon>
    </lineage>
</organism>
<dbReference type="InterPro" id="IPR047952">
    <property type="entry name" value="Transpos_IS4"/>
</dbReference>
<keyword evidence="5" id="KW-1185">Reference proteome</keyword>
<dbReference type="InParanoid" id="A0A545AS21"/>
<dbReference type="NCBIfam" id="NF033592">
    <property type="entry name" value="transpos_IS4_1"/>
    <property type="match status" value="1"/>
</dbReference>
<dbReference type="EMBL" id="VIRS01000010">
    <property type="protein sequence ID" value="TQS44114.1"/>
    <property type="molecule type" value="Genomic_DNA"/>
</dbReference>
<feature type="transmembrane region" description="Helical" evidence="1">
    <location>
        <begin position="50"/>
        <end position="70"/>
    </location>
</feature>
<dbReference type="GO" id="GO:0006313">
    <property type="term" value="P:DNA transposition"/>
    <property type="evidence" value="ECO:0007669"/>
    <property type="project" value="InterPro"/>
</dbReference>
<comment type="caution">
    <text evidence="4">The sequence shown here is derived from an EMBL/GenBank/DDBJ whole genome shotgun (WGS) entry which is preliminary data.</text>
</comment>
<proteinExistence type="predicted"/>
<keyword evidence="1" id="KW-0812">Transmembrane</keyword>
<dbReference type="Proteomes" id="UP000317982">
    <property type="component" value="Unassembled WGS sequence"/>
</dbReference>
<dbReference type="InterPro" id="IPR024473">
    <property type="entry name" value="Transposases_IS4_N"/>
</dbReference>
<dbReference type="AlphaFoldDB" id="A0A545AS21"/>